<name>A0A1A9Z5H6_GLOPL</name>
<proteinExistence type="predicted"/>
<dbReference type="Proteomes" id="UP000092445">
    <property type="component" value="Unassembled WGS sequence"/>
</dbReference>
<protein>
    <submittedName>
        <fullName evidence="2">Uncharacterized protein</fullName>
    </submittedName>
</protein>
<feature type="region of interest" description="Disordered" evidence="1">
    <location>
        <begin position="158"/>
        <end position="221"/>
    </location>
</feature>
<accession>A0A1A9Z5H6</accession>
<evidence type="ECO:0000313" key="3">
    <source>
        <dbReference type="Proteomes" id="UP000092445"/>
    </source>
</evidence>
<organism evidence="2 3">
    <name type="scientific">Glossina pallidipes</name>
    <name type="common">Tsetse fly</name>
    <dbReference type="NCBI Taxonomy" id="7398"/>
    <lineage>
        <taxon>Eukaryota</taxon>
        <taxon>Metazoa</taxon>
        <taxon>Ecdysozoa</taxon>
        <taxon>Arthropoda</taxon>
        <taxon>Hexapoda</taxon>
        <taxon>Insecta</taxon>
        <taxon>Pterygota</taxon>
        <taxon>Neoptera</taxon>
        <taxon>Endopterygota</taxon>
        <taxon>Diptera</taxon>
        <taxon>Brachycera</taxon>
        <taxon>Muscomorpha</taxon>
        <taxon>Hippoboscoidea</taxon>
        <taxon>Glossinidae</taxon>
        <taxon>Glossina</taxon>
    </lineage>
</organism>
<dbReference type="VEuPathDB" id="VectorBase:GPAI004479"/>
<reference evidence="2" key="2">
    <citation type="submission" date="2020-05" db="UniProtKB">
        <authorList>
            <consortium name="EnsemblMetazoa"/>
        </authorList>
    </citation>
    <scope>IDENTIFICATION</scope>
    <source>
        <strain evidence="2">IAEA</strain>
    </source>
</reference>
<reference evidence="3" key="1">
    <citation type="submission" date="2014-03" db="EMBL/GenBank/DDBJ databases">
        <authorList>
            <person name="Aksoy S."/>
            <person name="Warren W."/>
            <person name="Wilson R.K."/>
        </authorList>
    </citation>
    <scope>NUCLEOTIDE SEQUENCE [LARGE SCALE GENOMIC DNA]</scope>
    <source>
        <strain evidence="3">IAEA</strain>
    </source>
</reference>
<feature type="compositionally biased region" description="Low complexity" evidence="1">
    <location>
        <begin position="159"/>
        <end position="172"/>
    </location>
</feature>
<dbReference type="AlphaFoldDB" id="A0A1A9Z5H6"/>
<keyword evidence="3" id="KW-1185">Reference proteome</keyword>
<dbReference type="EnsemblMetazoa" id="GPAI004479-RA">
    <property type="protein sequence ID" value="GPAI004479-PA"/>
    <property type="gene ID" value="GPAI004479"/>
</dbReference>
<feature type="compositionally biased region" description="Polar residues" evidence="1">
    <location>
        <begin position="184"/>
        <end position="198"/>
    </location>
</feature>
<feature type="compositionally biased region" description="Basic residues" evidence="1">
    <location>
        <begin position="202"/>
        <end position="215"/>
    </location>
</feature>
<evidence type="ECO:0000256" key="1">
    <source>
        <dbReference type="SAM" id="MobiDB-lite"/>
    </source>
</evidence>
<evidence type="ECO:0000313" key="2">
    <source>
        <dbReference type="EnsemblMetazoa" id="GPAI004479-PA"/>
    </source>
</evidence>
<sequence length="309" mass="34859">MKSPTPIRRTLKVKQLLANVSSRTLPAILTLSPPLPTLLSTLSSPMSSAKLLSLLPNIPFNKYKKPLAIKETNTIKLTKCYCKHKSTPSFSNTFANGNDQNMVCCSTCTPLTCNDDINHRRNKNCVNLKKKTKLMKTTTATTIADRKQQPQQHILMAANCNNNNNNDSNNNTKRTKKENNNINYNWHNKSNQDIISNNGRQGARHHSQQRQHHHQSVGSSSNGCCNCYSSHTGTTSSWIFCLWLWITISSLVFVQCIPSPSSSVQLQKRGGNMTSSSYFLSLHLCVRNENNDSERTCTLRTQQIYIKWN</sequence>